<gene>
    <name evidence="2" type="ORF">B0T22DRAFT_490648</name>
</gene>
<accession>A0AAE0XAL1</accession>
<protein>
    <submittedName>
        <fullName evidence="2">CHAT domain-containing protein</fullName>
    </submittedName>
</protein>
<evidence type="ECO:0000313" key="2">
    <source>
        <dbReference type="EMBL" id="KAK3689124.1"/>
    </source>
</evidence>
<feature type="domain" description="CHAT" evidence="1">
    <location>
        <begin position="53"/>
        <end position="161"/>
    </location>
</feature>
<keyword evidence="3" id="KW-1185">Reference proteome</keyword>
<proteinExistence type="predicted"/>
<dbReference type="Pfam" id="PF12770">
    <property type="entry name" value="CHAT"/>
    <property type="match status" value="1"/>
</dbReference>
<evidence type="ECO:0000259" key="1">
    <source>
        <dbReference type="Pfam" id="PF12770"/>
    </source>
</evidence>
<feature type="non-terminal residue" evidence="2">
    <location>
        <position position="1"/>
    </location>
</feature>
<name>A0AAE0XAL1_9PEZI</name>
<comment type="caution">
    <text evidence="2">The sequence shown here is derived from an EMBL/GenBank/DDBJ whole genome shotgun (WGS) entry which is preliminary data.</text>
</comment>
<sequence length="162" mass="17364">MPGTPGYRPLLGADREGAEVQRVFQDADVPGMYALWWLRCPTAAKVMETEAERGKNRAWLAFLSACSTAEVAVSALASEGIHLASAFQLAGFPHVVGSLWPVDDDVCVDVAGKFYRELLVSEGANAGNDGRVARALREAVVGVRKEHPDTPGLWAPFAHFGA</sequence>
<dbReference type="Proteomes" id="UP001270362">
    <property type="component" value="Unassembled WGS sequence"/>
</dbReference>
<dbReference type="AlphaFoldDB" id="A0AAE0XAL1"/>
<reference evidence="2" key="1">
    <citation type="journal article" date="2023" name="Mol. Phylogenet. Evol.">
        <title>Genome-scale phylogeny and comparative genomics of the fungal order Sordariales.</title>
        <authorList>
            <person name="Hensen N."/>
            <person name="Bonometti L."/>
            <person name="Westerberg I."/>
            <person name="Brannstrom I.O."/>
            <person name="Guillou S."/>
            <person name="Cros-Aarteil S."/>
            <person name="Calhoun S."/>
            <person name="Haridas S."/>
            <person name="Kuo A."/>
            <person name="Mondo S."/>
            <person name="Pangilinan J."/>
            <person name="Riley R."/>
            <person name="LaButti K."/>
            <person name="Andreopoulos B."/>
            <person name="Lipzen A."/>
            <person name="Chen C."/>
            <person name="Yan M."/>
            <person name="Daum C."/>
            <person name="Ng V."/>
            <person name="Clum A."/>
            <person name="Steindorff A."/>
            <person name="Ohm R.A."/>
            <person name="Martin F."/>
            <person name="Silar P."/>
            <person name="Natvig D.O."/>
            <person name="Lalanne C."/>
            <person name="Gautier V."/>
            <person name="Ament-Velasquez S.L."/>
            <person name="Kruys A."/>
            <person name="Hutchinson M.I."/>
            <person name="Powell A.J."/>
            <person name="Barry K."/>
            <person name="Miller A.N."/>
            <person name="Grigoriev I.V."/>
            <person name="Debuchy R."/>
            <person name="Gladieux P."/>
            <person name="Hiltunen Thoren M."/>
            <person name="Johannesson H."/>
        </authorList>
    </citation>
    <scope>NUCLEOTIDE SEQUENCE</scope>
    <source>
        <strain evidence="2">CBS 314.62</strain>
    </source>
</reference>
<evidence type="ECO:0000313" key="3">
    <source>
        <dbReference type="Proteomes" id="UP001270362"/>
    </source>
</evidence>
<reference evidence="2" key="2">
    <citation type="submission" date="2023-06" db="EMBL/GenBank/DDBJ databases">
        <authorList>
            <consortium name="Lawrence Berkeley National Laboratory"/>
            <person name="Haridas S."/>
            <person name="Hensen N."/>
            <person name="Bonometti L."/>
            <person name="Westerberg I."/>
            <person name="Brannstrom I.O."/>
            <person name="Guillou S."/>
            <person name="Cros-Aarteil S."/>
            <person name="Calhoun S."/>
            <person name="Kuo A."/>
            <person name="Mondo S."/>
            <person name="Pangilinan J."/>
            <person name="Riley R."/>
            <person name="Labutti K."/>
            <person name="Andreopoulos B."/>
            <person name="Lipzen A."/>
            <person name="Chen C."/>
            <person name="Yanf M."/>
            <person name="Daum C."/>
            <person name="Ng V."/>
            <person name="Clum A."/>
            <person name="Steindorff A."/>
            <person name="Ohm R."/>
            <person name="Martin F."/>
            <person name="Silar P."/>
            <person name="Natvig D."/>
            <person name="Lalanne C."/>
            <person name="Gautier V."/>
            <person name="Ament-Velasquez S.L."/>
            <person name="Kruys A."/>
            <person name="Hutchinson M.I."/>
            <person name="Powell A.J."/>
            <person name="Barry K."/>
            <person name="Miller A.N."/>
            <person name="Grigoriev I.V."/>
            <person name="Debuchy R."/>
            <person name="Gladieux P."/>
            <person name="Thoren M.H."/>
            <person name="Johannesson H."/>
        </authorList>
    </citation>
    <scope>NUCLEOTIDE SEQUENCE</scope>
    <source>
        <strain evidence="2">CBS 314.62</strain>
    </source>
</reference>
<dbReference type="EMBL" id="JAULSO010000002">
    <property type="protein sequence ID" value="KAK3689124.1"/>
    <property type="molecule type" value="Genomic_DNA"/>
</dbReference>
<dbReference type="InterPro" id="IPR024983">
    <property type="entry name" value="CHAT_dom"/>
</dbReference>
<organism evidence="2 3">
    <name type="scientific">Podospora appendiculata</name>
    <dbReference type="NCBI Taxonomy" id="314037"/>
    <lineage>
        <taxon>Eukaryota</taxon>
        <taxon>Fungi</taxon>
        <taxon>Dikarya</taxon>
        <taxon>Ascomycota</taxon>
        <taxon>Pezizomycotina</taxon>
        <taxon>Sordariomycetes</taxon>
        <taxon>Sordariomycetidae</taxon>
        <taxon>Sordariales</taxon>
        <taxon>Podosporaceae</taxon>
        <taxon>Podospora</taxon>
    </lineage>
</organism>